<proteinExistence type="predicted"/>
<feature type="non-terminal residue" evidence="2">
    <location>
        <position position="288"/>
    </location>
</feature>
<accession>A0A1E3PJZ7</accession>
<organism evidence="2 3">
    <name type="scientific">Nadsonia fulvescens var. elongata DSM 6958</name>
    <dbReference type="NCBI Taxonomy" id="857566"/>
    <lineage>
        <taxon>Eukaryota</taxon>
        <taxon>Fungi</taxon>
        <taxon>Dikarya</taxon>
        <taxon>Ascomycota</taxon>
        <taxon>Saccharomycotina</taxon>
        <taxon>Dipodascomycetes</taxon>
        <taxon>Dipodascales</taxon>
        <taxon>Dipodascales incertae sedis</taxon>
        <taxon>Nadsonia</taxon>
    </lineage>
</organism>
<feature type="compositionally biased region" description="Polar residues" evidence="1">
    <location>
        <begin position="22"/>
        <end position="37"/>
    </location>
</feature>
<evidence type="ECO:0000313" key="2">
    <source>
        <dbReference type="EMBL" id="ODQ65630.1"/>
    </source>
</evidence>
<keyword evidence="3" id="KW-1185">Reference proteome</keyword>
<name>A0A1E3PJZ7_9ASCO</name>
<dbReference type="AlphaFoldDB" id="A0A1E3PJZ7"/>
<protein>
    <submittedName>
        <fullName evidence="2">Uncharacterized protein</fullName>
    </submittedName>
</protein>
<sequence>MSNYSSSALVGDENQDSRGDSLFQSSTTPDFNNSIRSETNGSNNLLVSSSAASAQTVSAPLNRVPLSLSASNNVPFSPSQYMIFNDSFPSPSILNNSGFTGAASVTADVASSAMNAPARPPTLSTLSMNTAPLEQMIEHSNQYQGQNQLDPDAKINLQLNQNNDGAQMNFYDPSANPLLCQPTREEIHQMEEEIRFQSFLNTSIDEYGEIKPNQYSDSFDIEPQTITSQDFLKLDHPQAGSDFQENTVNVNSDNNESYISQNNYEHNNPSISATGGTSFFVTDYSIPS</sequence>
<dbReference type="Proteomes" id="UP000095009">
    <property type="component" value="Unassembled WGS sequence"/>
</dbReference>
<gene>
    <name evidence="2" type="ORF">NADFUDRAFT_82643</name>
</gene>
<evidence type="ECO:0000313" key="3">
    <source>
        <dbReference type="Proteomes" id="UP000095009"/>
    </source>
</evidence>
<reference evidence="2 3" key="1">
    <citation type="journal article" date="2016" name="Proc. Natl. Acad. Sci. U.S.A.">
        <title>Comparative genomics of biotechnologically important yeasts.</title>
        <authorList>
            <person name="Riley R."/>
            <person name="Haridas S."/>
            <person name="Wolfe K.H."/>
            <person name="Lopes M.R."/>
            <person name="Hittinger C.T."/>
            <person name="Goeker M."/>
            <person name="Salamov A.A."/>
            <person name="Wisecaver J.H."/>
            <person name="Long T.M."/>
            <person name="Calvey C.H."/>
            <person name="Aerts A.L."/>
            <person name="Barry K.W."/>
            <person name="Choi C."/>
            <person name="Clum A."/>
            <person name="Coughlan A.Y."/>
            <person name="Deshpande S."/>
            <person name="Douglass A.P."/>
            <person name="Hanson S.J."/>
            <person name="Klenk H.-P."/>
            <person name="LaButti K.M."/>
            <person name="Lapidus A."/>
            <person name="Lindquist E.A."/>
            <person name="Lipzen A.M."/>
            <person name="Meier-Kolthoff J.P."/>
            <person name="Ohm R.A."/>
            <person name="Otillar R.P."/>
            <person name="Pangilinan J.L."/>
            <person name="Peng Y."/>
            <person name="Rokas A."/>
            <person name="Rosa C.A."/>
            <person name="Scheuner C."/>
            <person name="Sibirny A.A."/>
            <person name="Slot J.C."/>
            <person name="Stielow J.B."/>
            <person name="Sun H."/>
            <person name="Kurtzman C.P."/>
            <person name="Blackwell M."/>
            <person name="Grigoriev I.V."/>
            <person name="Jeffries T.W."/>
        </authorList>
    </citation>
    <scope>NUCLEOTIDE SEQUENCE [LARGE SCALE GENOMIC DNA]</scope>
    <source>
        <strain evidence="2 3">DSM 6958</strain>
    </source>
</reference>
<evidence type="ECO:0000256" key="1">
    <source>
        <dbReference type="SAM" id="MobiDB-lite"/>
    </source>
</evidence>
<feature type="region of interest" description="Disordered" evidence="1">
    <location>
        <begin position="1"/>
        <end position="37"/>
    </location>
</feature>
<dbReference type="EMBL" id="KV454409">
    <property type="protein sequence ID" value="ODQ65630.1"/>
    <property type="molecule type" value="Genomic_DNA"/>
</dbReference>